<dbReference type="EMBL" id="CP088281">
    <property type="protein sequence ID" value="UGX99640.1"/>
    <property type="molecule type" value="Genomic_DNA"/>
</dbReference>
<evidence type="ECO:0000313" key="4">
    <source>
        <dbReference type="Proteomes" id="UP000564836"/>
    </source>
</evidence>
<evidence type="ECO:0000256" key="1">
    <source>
        <dbReference type="SAM" id="MobiDB-lite"/>
    </source>
</evidence>
<reference evidence="2" key="2">
    <citation type="submission" date="2020-06" db="EMBL/GenBank/DDBJ databases">
        <title>Whole Genome Sequence of Bradyrhizobium sp. Strain 323S2.</title>
        <authorList>
            <person name="Bromfield E.S.P."/>
        </authorList>
    </citation>
    <scope>NUCLEOTIDE SEQUENCE [LARGE SCALE GENOMIC DNA]</scope>
    <source>
        <strain evidence="2">323S2</strain>
    </source>
</reference>
<feature type="region of interest" description="Disordered" evidence="1">
    <location>
        <begin position="122"/>
        <end position="155"/>
    </location>
</feature>
<reference evidence="3 4" key="3">
    <citation type="journal article" date="2022" name="Int. J. Syst. Evol. Microbiol.">
        <title>Strains of Bradyrhizobium barranii sp. nov. associated with legumes native to Canada are symbionts of soybeans and belong to different subspecies (subsp. barranii subsp. nov. and subsp. apii subsp. nov.) and symbiovars (sv. glycinearum and sv. septentrionale).</title>
        <authorList>
            <person name="Bromfield E.S.P."/>
            <person name="Cloutier S."/>
            <person name="Wasai-Hara S."/>
            <person name="Minamisawa K."/>
        </authorList>
    </citation>
    <scope>NUCLEOTIDE SEQUENCE [LARGE SCALE GENOMIC DNA]</scope>
    <source>
        <strain evidence="3 4">323S2</strain>
        <plasmid evidence="4">pBb323S2b</plasmid>
    </source>
</reference>
<name>A0A7Z0TTW7_9BRAD</name>
<organism evidence="2">
    <name type="scientific">Bradyrhizobium barranii subsp. barranii</name>
    <dbReference type="NCBI Taxonomy" id="2823807"/>
    <lineage>
        <taxon>Bacteria</taxon>
        <taxon>Pseudomonadati</taxon>
        <taxon>Pseudomonadota</taxon>
        <taxon>Alphaproteobacteria</taxon>
        <taxon>Hyphomicrobiales</taxon>
        <taxon>Nitrobacteraceae</taxon>
        <taxon>Bradyrhizobium</taxon>
        <taxon>Bradyrhizobium barranii</taxon>
    </lineage>
</organism>
<evidence type="ECO:0000313" key="3">
    <source>
        <dbReference type="EMBL" id="UGX99640.1"/>
    </source>
</evidence>
<gene>
    <name evidence="3" type="ORF">G6321_00054180</name>
    <name evidence="2" type="ORF">G6321_50775</name>
</gene>
<evidence type="ECO:0000313" key="2">
    <source>
        <dbReference type="EMBL" id="NYY96361.1"/>
    </source>
</evidence>
<accession>A0A7Z0TTW7</accession>
<dbReference type="RefSeq" id="WP_166354371.1">
    <property type="nucleotide sequence ID" value="NZ_CP049701.1"/>
</dbReference>
<feature type="region of interest" description="Disordered" evidence="1">
    <location>
        <begin position="20"/>
        <end position="41"/>
    </location>
</feature>
<protein>
    <submittedName>
        <fullName evidence="2">Uncharacterized protein</fullName>
    </submittedName>
</protein>
<proteinExistence type="predicted"/>
<keyword evidence="3" id="KW-0614">Plasmid</keyword>
<geneLocation type="plasmid" evidence="3 4">
    <name>pBb323S2b</name>
</geneLocation>
<dbReference type="Proteomes" id="UP000564836">
    <property type="component" value="Plasmid pBb323S2b"/>
</dbReference>
<reference evidence="3 4" key="1">
    <citation type="journal article" date="2017" name="Syst. Appl. Microbiol.">
        <title>Soybeans inoculated with root zone soils of Canadian native legumes harbour diverse and novel Bradyrhizobium spp. that possess agricultural potential.</title>
        <authorList>
            <person name="Bromfield E.S.P."/>
            <person name="Cloutier S."/>
            <person name="Tambong J.T."/>
            <person name="Tran Thi T.V."/>
        </authorList>
    </citation>
    <scope>NUCLEOTIDE SEQUENCE [LARGE SCALE GENOMIC DNA]</scope>
    <source>
        <strain evidence="3 4">323S2</strain>
    </source>
</reference>
<sequence>MIRINQLALADPQLASAHASSLSHRARAHRNIPSGESDESPAIEVTVFEPTRPLFGRTFRVIRRSVHRGGGFPLSYEVEYRDGASLLIPVAATEPRMSMENRTKLSVEALHDLTSLVEQLEHDADRSKRPLGHAVNDTAAPNRQRGRRGAGGGKS</sequence>
<dbReference type="AlphaFoldDB" id="A0A7Z0TTW7"/>
<dbReference type="EMBL" id="JACBFH010000003">
    <property type="protein sequence ID" value="NYY96361.1"/>
    <property type="molecule type" value="Genomic_DNA"/>
</dbReference>